<dbReference type="Proteomes" id="UP001244295">
    <property type="component" value="Unassembled WGS sequence"/>
</dbReference>
<dbReference type="Pfam" id="PF00989">
    <property type="entry name" value="PAS"/>
    <property type="match status" value="1"/>
</dbReference>
<dbReference type="InterPro" id="IPR013767">
    <property type="entry name" value="PAS_fold"/>
</dbReference>
<name>A0AAW8DUH0_9BURK</name>
<reference evidence="5" key="1">
    <citation type="submission" date="2023-07" db="EMBL/GenBank/DDBJ databases">
        <title>Sorghum-associated microbial communities from plants grown in Nebraska, USA.</title>
        <authorList>
            <person name="Schachtman D."/>
        </authorList>
    </citation>
    <scope>NUCLEOTIDE SEQUENCE</scope>
    <source>
        <strain evidence="5">DS2795</strain>
    </source>
</reference>
<dbReference type="Gene3D" id="3.30.565.10">
    <property type="entry name" value="Histidine kinase-like ATPase, C-terminal domain"/>
    <property type="match status" value="1"/>
</dbReference>
<dbReference type="InterPro" id="IPR035965">
    <property type="entry name" value="PAS-like_dom_sf"/>
</dbReference>
<dbReference type="SMART" id="SM00387">
    <property type="entry name" value="HATPase_c"/>
    <property type="match status" value="1"/>
</dbReference>
<protein>
    <submittedName>
        <fullName evidence="5">PAS domain S-box-containing protein</fullName>
    </submittedName>
</protein>
<comment type="caution">
    <text evidence="5">The sequence shown here is derived from an EMBL/GenBank/DDBJ whole genome shotgun (WGS) entry which is preliminary data.</text>
</comment>
<dbReference type="CDD" id="cd00130">
    <property type="entry name" value="PAS"/>
    <property type="match status" value="1"/>
</dbReference>
<proteinExistence type="predicted"/>
<dbReference type="RefSeq" id="WP_307636424.1">
    <property type="nucleotide sequence ID" value="NZ_JAUSRR010000003.1"/>
</dbReference>
<evidence type="ECO:0000313" key="5">
    <source>
        <dbReference type="EMBL" id="MDP9922847.1"/>
    </source>
</evidence>
<evidence type="ECO:0000256" key="1">
    <source>
        <dbReference type="ARBA" id="ARBA00022679"/>
    </source>
</evidence>
<sequence length="358" mass="40133">MRQTPNDVPFDMPSVPFRGIVEQSVAGVYILQDEHFQYTNATFAGMAGYSTDEVLGKPLRDCVPGYYVGEVMERYKRRISGEVKSMHFVTHGLHRDGNVVHIDVHGQAMQFRGRPAVVGVGVNVTGQIQRDAELLESRHEYRELASRLNTMREQQRAEYAREVHDVLGGLLTSMKLDVGRIARRSRSSAIRGIACDLNALLVEAIDNVRELSESMRPQALDHLGLGAAIASHLKRFRERSELRASLQPPEFDIDLPRWRSIAVFRIFQEALTNVARHARATGVTVRFRRSDTAFWLEIEDDGIGFSAGVPAMRQSLGLISMRERAYELGGTLTIDSAPRFGTRVTLHAPIVQSPLVRT</sequence>
<keyword evidence="2" id="KW-0418">Kinase</keyword>
<dbReference type="PROSITE" id="PS50109">
    <property type="entry name" value="HIS_KIN"/>
    <property type="match status" value="1"/>
</dbReference>
<dbReference type="GO" id="GO:0046983">
    <property type="term" value="F:protein dimerization activity"/>
    <property type="evidence" value="ECO:0007669"/>
    <property type="project" value="InterPro"/>
</dbReference>
<dbReference type="NCBIfam" id="TIGR00229">
    <property type="entry name" value="sensory_box"/>
    <property type="match status" value="1"/>
</dbReference>
<dbReference type="PANTHER" id="PTHR24421:SF58">
    <property type="entry name" value="SIGNAL TRANSDUCTION HISTIDINE-PROTEIN KINASE_PHOSPHATASE UHPB"/>
    <property type="match status" value="1"/>
</dbReference>
<dbReference type="Gene3D" id="3.30.450.20">
    <property type="entry name" value="PAS domain"/>
    <property type="match status" value="1"/>
</dbReference>
<evidence type="ECO:0000259" key="4">
    <source>
        <dbReference type="PROSITE" id="PS50109"/>
    </source>
</evidence>
<dbReference type="InterPro" id="IPR003594">
    <property type="entry name" value="HATPase_dom"/>
</dbReference>
<dbReference type="GO" id="GO:0016020">
    <property type="term" value="C:membrane"/>
    <property type="evidence" value="ECO:0007669"/>
    <property type="project" value="InterPro"/>
</dbReference>
<keyword evidence="1" id="KW-0808">Transferase</keyword>
<dbReference type="Gene3D" id="1.20.5.1930">
    <property type="match status" value="1"/>
</dbReference>
<organism evidence="5 6">
    <name type="scientific">Variovorax boronicumulans</name>
    <dbReference type="NCBI Taxonomy" id="436515"/>
    <lineage>
        <taxon>Bacteria</taxon>
        <taxon>Pseudomonadati</taxon>
        <taxon>Pseudomonadota</taxon>
        <taxon>Betaproteobacteria</taxon>
        <taxon>Burkholderiales</taxon>
        <taxon>Comamonadaceae</taxon>
        <taxon>Variovorax</taxon>
    </lineage>
</organism>
<dbReference type="AlphaFoldDB" id="A0AAW8DUH0"/>
<evidence type="ECO:0000313" key="6">
    <source>
        <dbReference type="Proteomes" id="UP001244295"/>
    </source>
</evidence>
<dbReference type="PANTHER" id="PTHR24421">
    <property type="entry name" value="NITRATE/NITRITE SENSOR PROTEIN NARX-RELATED"/>
    <property type="match status" value="1"/>
</dbReference>
<dbReference type="CDD" id="cd16917">
    <property type="entry name" value="HATPase_UhpB-NarQ-NarX-like"/>
    <property type="match status" value="1"/>
</dbReference>
<keyword evidence="3" id="KW-0902">Two-component regulatory system</keyword>
<dbReference type="EMBL" id="JAUSRR010000003">
    <property type="protein sequence ID" value="MDP9922847.1"/>
    <property type="molecule type" value="Genomic_DNA"/>
</dbReference>
<dbReference type="InterPro" id="IPR000014">
    <property type="entry name" value="PAS"/>
</dbReference>
<dbReference type="InterPro" id="IPR036890">
    <property type="entry name" value="HATPase_C_sf"/>
</dbReference>
<dbReference type="SUPFAM" id="SSF55874">
    <property type="entry name" value="ATPase domain of HSP90 chaperone/DNA topoisomerase II/histidine kinase"/>
    <property type="match status" value="1"/>
</dbReference>
<dbReference type="InterPro" id="IPR050482">
    <property type="entry name" value="Sensor_HK_TwoCompSys"/>
</dbReference>
<dbReference type="Pfam" id="PF02518">
    <property type="entry name" value="HATPase_c"/>
    <property type="match status" value="1"/>
</dbReference>
<dbReference type="GO" id="GO:0006355">
    <property type="term" value="P:regulation of DNA-templated transcription"/>
    <property type="evidence" value="ECO:0007669"/>
    <property type="project" value="InterPro"/>
</dbReference>
<dbReference type="SUPFAM" id="SSF55785">
    <property type="entry name" value="PYP-like sensor domain (PAS domain)"/>
    <property type="match status" value="1"/>
</dbReference>
<dbReference type="InterPro" id="IPR011712">
    <property type="entry name" value="Sig_transdc_His_kin_sub3_dim/P"/>
</dbReference>
<feature type="domain" description="Histidine kinase" evidence="4">
    <location>
        <begin position="136"/>
        <end position="352"/>
    </location>
</feature>
<dbReference type="SMART" id="SM00091">
    <property type="entry name" value="PAS"/>
    <property type="match status" value="1"/>
</dbReference>
<dbReference type="Pfam" id="PF07730">
    <property type="entry name" value="HisKA_3"/>
    <property type="match status" value="1"/>
</dbReference>
<gene>
    <name evidence="5" type="ORF">J2W25_001868</name>
</gene>
<dbReference type="InterPro" id="IPR005467">
    <property type="entry name" value="His_kinase_dom"/>
</dbReference>
<dbReference type="GO" id="GO:0000155">
    <property type="term" value="F:phosphorelay sensor kinase activity"/>
    <property type="evidence" value="ECO:0007669"/>
    <property type="project" value="InterPro"/>
</dbReference>
<evidence type="ECO:0000256" key="3">
    <source>
        <dbReference type="ARBA" id="ARBA00023012"/>
    </source>
</evidence>
<accession>A0AAW8DUH0</accession>
<evidence type="ECO:0000256" key="2">
    <source>
        <dbReference type="ARBA" id="ARBA00022777"/>
    </source>
</evidence>